<dbReference type="EMBL" id="MHQY01000003">
    <property type="protein sequence ID" value="OHA14768.1"/>
    <property type="molecule type" value="Genomic_DNA"/>
</dbReference>
<dbReference type="Proteomes" id="UP000177171">
    <property type="component" value="Unassembled WGS sequence"/>
</dbReference>
<accession>A0A1G2LSZ5</accession>
<sequence length="846" mass="96293">MKEKKKVNKKAVKNKNGRGQDRIKKQRLSYLIGDIEVFPNIKVPELSPHNPYVTKLADPDNPKFMTINSPLIGALEEADPTVSPLRNALKIAETGKADAVIMAGNLIYFITEHYGSTYPYKTQAVDLPIDPKILNKAYPEAVIKDSGTIESRLEKNKIVFIPVKTRLDLVIAKAKKEFFDESGNRLFNGPILITFGSIEEALAMQHTNERLRIDVFREKAYAQGKVRELQNELRSEKRLATPNEVKIVKIEKDIDDFLKYERIFVKMGNVSSDYINRTTDNMISYLISRYETDIPDSKVISIGDAHIKAGNRLIQTTYEKTGESLNDGFAGRIRKDTYSRIKNNEGELIPDVILGAGLNPTFRNLLVSHRVREKKATLDDVKLCHCIQLTTCIDDVRYRKAARKRVRLKDSLTRLASKDKFTAGVLWLEWNGNFFLPKFFSGECLTKAENFKSESAIKKLFADRLYNYKEGCSHYGGKFIAIYPSPNDPDGRYIKFHYQVAFELMNKIKAPIAGYQHDGDACHWINYQTWLETPQEWLDLETFLNEVTKIEKSSAPIEERLRTLKVAALENYIKTGIIDPDKQVDSYVLSMEPYLEFWARILEYCKENGIEFRGKYSAITQGRGNHNEHSFPKHASVDISEAKLIRQAMVASLFKKYPNLSELIEKNFTSPHMGKLGYANGVFAYVKENDKRNLTKDQLLLQKDFYVYAAKMKHKQGSSKTADNMAKMVEAFGKQGTSNQYESGRMSVNMAGDDHFGGIAITRTAFHVKTGCQCFENEFGKRFDFPEQNLFSAVWSVPANGPSSGPLGWIFLDYGLLRKYAVRPFSVSRGKIFQGAIGLESDKDKK</sequence>
<evidence type="ECO:0000313" key="3">
    <source>
        <dbReference type="Proteomes" id="UP000177171"/>
    </source>
</evidence>
<name>A0A1G2LSZ5_9BACT</name>
<proteinExistence type="predicted"/>
<evidence type="ECO:0000256" key="1">
    <source>
        <dbReference type="SAM" id="MobiDB-lite"/>
    </source>
</evidence>
<comment type="caution">
    <text evidence="2">The sequence shown here is derived from an EMBL/GenBank/DDBJ whole genome shotgun (WGS) entry which is preliminary data.</text>
</comment>
<reference evidence="2 3" key="1">
    <citation type="journal article" date="2016" name="Nat. Commun.">
        <title>Thousands of microbial genomes shed light on interconnected biogeochemical processes in an aquifer system.</title>
        <authorList>
            <person name="Anantharaman K."/>
            <person name="Brown C.T."/>
            <person name="Hug L.A."/>
            <person name="Sharon I."/>
            <person name="Castelle C.J."/>
            <person name="Probst A.J."/>
            <person name="Thomas B.C."/>
            <person name="Singh A."/>
            <person name="Wilkins M.J."/>
            <person name="Karaoz U."/>
            <person name="Brodie E.L."/>
            <person name="Williams K.H."/>
            <person name="Hubbard S.S."/>
            <person name="Banfield J.F."/>
        </authorList>
    </citation>
    <scope>NUCLEOTIDE SEQUENCE [LARGE SCALE GENOMIC DNA]</scope>
</reference>
<dbReference type="AlphaFoldDB" id="A0A1G2LSZ5"/>
<evidence type="ECO:0000313" key="2">
    <source>
        <dbReference type="EMBL" id="OHA14768.1"/>
    </source>
</evidence>
<organism evidence="2 3">
    <name type="scientific">Candidatus Sungbacteria bacterium RIFCSPLOWO2_12_FULL_41_11</name>
    <dbReference type="NCBI Taxonomy" id="1802286"/>
    <lineage>
        <taxon>Bacteria</taxon>
        <taxon>Candidatus Sungiibacteriota</taxon>
    </lineage>
</organism>
<feature type="compositionally biased region" description="Basic residues" evidence="1">
    <location>
        <begin position="1"/>
        <end position="16"/>
    </location>
</feature>
<gene>
    <name evidence="2" type="ORF">A3G49_03515</name>
</gene>
<protein>
    <submittedName>
        <fullName evidence="2">Uncharacterized protein</fullName>
    </submittedName>
</protein>
<feature type="region of interest" description="Disordered" evidence="1">
    <location>
        <begin position="1"/>
        <end position="21"/>
    </location>
</feature>